<gene>
    <name evidence="2" type="ORF">VFH_VI127320</name>
</gene>
<feature type="region of interest" description="Disordered" evidence="1">
    <location>
        <begin position="34"/>
        <end position="58"/>
    </location>
</feature>
<organism evidence="2 3">
    <name type="scientific">Vicia faba</name>
    <name type="common">Broad bean</name>
    <name type="synonym">Faba vulgaris</name>
    <dbReference type="NCBI Taxonomy" id="3906"/>
    <lineage>
        <taxon>Eukaryota</taxon>
        <taxon>Viridiplantae</taxon>
        <taxon>Streptophyta</taxon>
        <taxon>Embryophyta</taxon>
        <taxon>Tracheophyta</taxon>
        <taxon>Spermatophyta</taxon>
        <taxon>Magnoliopsida</taxon>
        <taxon>eudicotyledons</taxon>
        <taxon>Gunneridae</taxon>
        <taxon>Pentapetalae</taxon>
        <taxon>rosids</taxon>
        <taxon>fabids</taxon>
        <taxon>Fabales</taxon>
        <taxon>Fabaceae</taxon>
        <taxon>Papilionoideae</taxon>
        <taxon>50 kb inversion clade</taxon>
        <taxon>NPAAA clade</taxon>
        <taxon>Hologalegina</taxon>
        <taxon>IRL clade</taxon>
        <taxon>Fabeae</taxon>
        <taxon>Vicia</taxon>
    </lineage>
</organism>
<dbReference type="Proteomes" id="UP001157006">
    <property type="component" value="Chromosome 6"/>
</dbReference>
<evidence type="ECO:0000313" key="2">
    <source>
        <dbReference type="EMBL" id="CAI8618522.1"/>
    </source>
</evidence>
<accession>A0AAV1BAK0</accession>
<dbReference type="EMBL" id="OX451741">
    <property type="protein sequence ID" value="CAI8618522.1"/>
    <property type="molecule type" value="Genomic_DNA"/>
</dbReference>
<protein>
    <submittedName>
        <fullName evidence="2">Uncharacterized protein</fullName>
    </submittedName>
</protein>
<evidence type="ECO:0000256" key="1">
    <source>
        <dbReference type="SAM" id="MobiDB-lite"/>
    </source>
</evidence>
<proteinExistence type="predicted"/>
<dbReference type="AlphaFoldDB" id="A0AAV1BAK0"/>
<keyword evidence="3" id="KW-1185">Reference proteome</keyword>
<sequence>MLLLLMLCSGSGGNVELGGSGTSRNPILVNHEEGVSSRAYFDDDTQDTDEKDGDDIGSDHSLEYEISIVCFIIEYFFKKSVMEYEI</sequence>
<reference evidence="2 3" key="1">
    <citation type="submission" date="2023-01" db="EMBL/GenBank/DDBJ databases">
        <authorList>
            <person name="Kreplak J."/>
        </authorList>
    </citation>
    <scope>NUCLEOTIDE SEQUENCE [LARGE SCALE GENOMIC DNA]</scope>
</reference>
<feature type="compositionally biased region" description="Acidic residues" evidence="1">
    <location>
        <begin position="42"/>
        <end position="56"/>
    </location>
</feature>
<name>A0AAV1BAK0_VICFA</name>
<evidence type="ECO:0000313" key="3">
    <source>
        <dbReference type="Proteomes" id="UP001157006"/>
    </source>
</evidence>